<dbReference type="PANTHER" id="PTHR11548">
    <property type="entry name" value="THYMIDYLATE SYNTHASE 1"/>
    <property type="match status" value="1"/>
</dbReference>
<dbReference type="RefSeq" id="WP_406694776.1">
    <property type="nucleotide sequence ID" value="NZ_CP155447.1"/>
</dbReference>
<dbReference type="EC" id="2.1.1.45" evidence="1 4"/>
<comment type="catalytic activity">
    <reaction evidence="4">
        <text>dUMP + (6R)-5,10-methylene-5,6,7,8-tetrahydrofolate = 7,8-dihydrofolate + dTMP</text>
        <dbReference type="Rhea" id="RHEA:12104"/>
        <dbReference type="ChEBI" id="CHEBI:15636"/>
        <dbReference type="ChEBI" id="CHEBI:57451"/>
        <dbReference type="ChEBI" id="CHEBI:63528"/>
        <dbReference type="ChEBI" id="CHEBI:246422"/>
        <dbReference type="EC" id="2.1.1.45"/>
    </reaction>
</comment>
<dbReference type="Pfam" id="PF00303">
    <property type="entry name" value="Thymidylat_synt"/>
    <property type="match status" value="1"/>
</dbReference>
<reference evidence="6" key="1">
    <citation type="submission" date="2024-05" db="EMBL/GenBank/DDBJ databases">
        <title>Planctomycetes of the genus Singulisphaera possess chitinolytic capabilities.</title>
        <authorList>
            <person name="Ivanova A."/>
        </authorList>
    </citation>
    <scope>NUCLEOTIDE SEQUENCE</scope>
    <source>
        <strain evidence="6">Ch08T</strain>
    </source>
</reference>
<dbReference type="Gene3D" id="3.30.572.10">
    <property type="entry name" value="Thymidylate synthase/dCMP hydroxymethylase domain"/>
    <property type="match status" value="1"/>
</dbReference>
<dbReference type="InterPro" id="IPR000398">
    <property type="entry name" value="Thymidylate_synthase"/>
</dbReference>
<dbReference type="GO" id="GO:0006235">
    <property type="term" value="P:dTTP biosynthetic process"/>
    <property type="evidence" value="ECO:0007669"/>
    <property type="project" value="UniProtKB-UniRule"/>
</dbReference>
<dbReference type="InterPro" id="IPR036926">
    <property type="entry name" value="Thymidate_synth/dCMP_Mease_sf"/>
</dbReference>
<comment type="caution">
    <text evidence="4">Lacks conserved residue(s) required for the propagation of feature annotation.</text>
</comment>
<dbReference type="EMBL" id="CP155447">
    <property type="protein sequence ID" value="XBH02032.1"/>
    <property type="molecule type" value="Genomic_DNA"/>
</dbReference>
<evidence type="ECO:0000256" key="4">
    <source>
        <dbReference type="HAMAP-Rule" id="MF_00008"/>
    </source>
</evidence>
<evidence type="ECO:0000256" key="1">
    <source>
        <dbReference type="ARBA" id="ARBA00011947"/>
    </source>
</evidence>
<feature type="binding site" description="in other chain" evidence="4">
    <location>
        <begin position="221"/>
        <end position="223"/>
    </location>
    <ligand>
        <name>dUMP</name>
        <dbReference type="ChEBI" id="CHEBI:246422"/>
        <note>ligand shared between dimeric partners</note>
    </ligand>
</feature>
<dbReference type="GO" id="GO:0004799">
    <property type="term" value="F:thymidylate synthase activity"/>
    <property type="evidence" value="ECO:0007669"/>
    <property type="project" value="UniProtKB-UniRule"/>
</dbReference>
<proteinExistence type="inferred from homology"/>
<keyword evidence="3 4" id="KW-0808">Transferase</keyword>
<keyword evidence="4" id="KW-0963">Cytoplasm</keyword>
<feature type="binding site" evidence="4">
    <location>
        <position position="277"/>
    </location>
    <ligand>
        <name>(6R)-5,10-methylene-5,6,7,8-tetrahydrofolate</name>
        <dbReference type="ChEBI" id="CHEBI:15636"/>
    </ligand>
</feature>
<dbReference type="CDD" id="cd00351">
    <property type="entry name" value="TS_Pyrimidine_HMase"/>
    <property type="match status" value="1"/>
</dbReference>
<feature type="binding site" evidence="4">
    <location>
        <position position="183"/>
    </location>
    <ligand>
        <name>(6R)-5,10-methylene-5,6,7,8-tetrahydrofolate</name>
        <dbReference type="ChEBI" id="CHEBI:15636"/>
    </ligand>
</feature>
<dbReference type="NCBIfam" id="TIGR03284">
    <property type="entry name" value="thym_sym"/>
    <property type="match status" value="1"/>
</dbReference>
<feature type="binding site" evidence="4">
    <location>
        <begin position="139"/>
        <end position="140"/>
    </location>
    <ligand>
        <name>dUMP</name>
        <dbReference type="ChEBI" id="CHEBI:246422"/>
        <note>ligand shared between dimeric partners</note>
    </ligand>
</feature>
<evidence type="ECO:0000256" key="3">
    <source>
        <dbReference type="ARBA" id="ARBA00022679"/>
    </source>
</evidence>
<comment type="subcellular location">
    <subcellularLocation>
        <location evidence="4">Cytoplasm</location>
    </subcellularLocation>
</comment>
<comment type="function">
    <text evidence="4">Catalyzes the reductive methylation of 2'-deoxyuridine-5'-monophosphate (dUMP) to 2'-deoxythymidine-5'-monophosphate (dTMP) while utilizing 5,10-methylenetetrahydrofolate (mTHF) as the methyl donor and reductant in the reaction, yielding dihydrofolate (DHF) as a by-product. This enzymatic reaction provides an intracellular de novo source of dTMP, an essential precursor for DNA biosynthesis.</text>
</comment>
<evidence type="ECO:0000313" key="6">
    <source>
        <dbReference type="EMBL" id="XBH02032.1"/>
    </source>
</evidence>
<feature type="active site" description="Nucleophile" evidence="4">
    <location>
        <position position="160"/>
    </location>
</feature>
<protein>
    <recommendedName>
        <fullName evidence="1 4">Thymidylate synthase</fullName>
        <shortName evidence="4">TS</shortName>
        <shortName evidence="4">TSase</shortName>
        <ecNumber evidence="1 4">2.1.1.45</ecNumber>
    </recommendedName>
</protein>
<evidence type="ECO:0000256" key="2">
    <source>
        <dbReference type="ARBA" id="ARBA00022603"/>
    </source>
</evidence>
<dbReference type="HAMAP" id="MF_00008">
    <property type="entry name" value="Thymidy_synth_bact"/>
    <property type="match status" value="1"/>
</dbReference>
<organism evidence="6">
    <name type="scientific">Singulisphaera sp. Ch08</name>
    <dbReference type="NCBI Taxonomy" id="3120278"/>
    <lineage>
        <taxon>Bacteria</taxon>
        <taxon>Pseudomonadati</taxon>
        <taxon>Planctomycetota</taxon>
        <taxon>Planctomycetia</taxon>
        <taxon>Isosphaerales</taxon>
        <taxon>Isosphaeraceae</taxon>
        <taxon>Singulisphaera</taxon>
    </lineage>
</organism>
<keyword evidence="2 4" id="KW-0489">Methyltransferase</keyword>
<sequence>MRQYLDLLRLVYERGEVKASRAVLESTGTKPKTRSLFGYQNRYDLTQGFPLVTTKTVPFRQVVVEVLWFLSGSTNVDYLQRHNVKIWDQWADATGELGPIYGKQWRAWGGSDGQQVDQVAELLRGIEQVKADPTASAARRLILTAWNPADLPKIHGPSGCHTLCQFSMNNGRLSCQLYQRSADLFLGVPWNIASYALLTHLIAKVTGLEAAEFIHTFGDAHIYENHLDQVGEQLTREPYPLPKLEIDDSVSSLEGLTPEQFRLVGYRHHPRLSGEVAV</sequence>
<evidence type="ECO:0000259" key="5">
    <source>
        <dbReference type="Pfam" id="PF00303"/>
    </source>
</evidence>
<dbReference type="AlphaFoldDB" id="A0AAU7C9A9"/>
<dbReference type="PANTHER" id="PTHR11548:SF1">
    <property type="entry name" value="THYMIDYLATE SYNTHASE 1"/>
    <property type="match status" value="1"/>
</dbReference>
<accession>A0AAU7C9A9</accession>
<dbReference type="GO" id="GO:0006231">
    <property type="term" value="P:dTMP biosynthetic process"/>
    <property type="evidence" value="ECO:0007669"/>
    <property type="project" value="UniProtKB-UniRule"/>
</dbReference>
<comment type="subunit">
    <text evidence="4">Homodimer.</text>
</comment>
<dbReference type="GO" id="GO:0005829">
    <property type="term" value="C:cytosol"/>
    <property type="evidence" value="ECO:0007669"/>
    <property type="project" value="TreeGrafter"/>
</dbReference>
<dbReference type="GO" id="GO:0032259">
    <property type="term" value="P:methylation"/>
    <property type="evidence" value="ECO:0007669"/>
    <property type="project" value="UniProtKB-KW"/>
</dbReference>
<name>A0AAU7C9A9_9BACT</name>
<comment type="similarity">
    <text evidence="4">Belongs to the thymidylate synthase family. Bacterial-type ThyA subfamily.</text>
</comment>
<dbReference type="SUPFAM" id="SSF55831">
    <property type="entry name" value="Thymidylate synthase/dCMP hydroxymethylase"/>
    <property type="match status" value="1"/>
</dbReference>
<feature type="domain" description="Thymidylate synthase/dCMP hydroxymethylase" evidence="5">
    <location>
        <begin position="2"/>
        <end position="278"/>
    </location>
</feature>
<feature type="binding site" description="in other chain" evidence="4">
    <location>
        <begin position="180"/>
        <end position="183"/>
    </location>
    <ligand>
        <name>dUMP</name>
        <dbReference type="ChEBI" id="CHEBI:246422"/>
        <note>ligand shared between dimeric partners</note>
    </ligand>
</feature>
<dbReference type="PRINTS" id="PR00108">
    <property type="entry name" value="THYMDSNTHASE"/>
</dbReference>
<dbReference type="InterPro" id="IPR023451">
    <property type="entry name" value="Thymidate_synth/dCMP_Mease_dom"/>
</dbReference>
<keyword evidence="4" id="KW-0545">Nucleotide biosynthesis</keyword>
<dbReference type="NCBIfam" id="NF002497">
    <property type="entry name" value="PRK01827.1-3"/>
    <property type="match status" value="1"/>
</dbReference>
<gene>
    <name evidence="4" type="primary">thyA</name>
    <name evidence="6" type="ORF">V5E97_27395</name>
</gene>
<dbReference type="InterPro" id="IPR045097">
    <property type="entry name" value="Thymidate_synth/dCMP_Mease"/>
</dbReference>
<comment type="pathway">
    <text evidence="4">Pyrimidine metabolism; dTTP biosynthesis.</text>
</comment>
<feature type="binding site" description="in other chain" evidence="4">
    <location>
        <position position="191"/>
    </location>
    <ligand>
        <name>dUMP</name>
        <dbReference type="ChEBI" id="CHEBI:246422"/>
        <note>ligand shared between dimeric partners</note>
    </ligand>
</feature>